<accession>A0A9Q0MII5</accession>
<dbReference type="Pfam" id="PF00067">
    <property type="entry name" value="p450"/>
    <property type="match status" value="1"/>
</dbReference>
<dbReference type="AlphaFoldDB" id="A0A9Q0MII5"/>
<dbReference type="CDD" id="cd11054">
    <property type="entry name" value="CYP24A1-like"/>
    <property type="match status" value="1"/>
</dbReference>
<dbReference type="SUPFAM" id="SSF48264">
    <property type="entry name" value="Cytochrome P450"/>
    <property type="match status" value="1"/>
</dbReference>
<evidence type="ECO:0000256" key="9">
    <source>
        <dbReference type="RuleBase" id="RU000461"/>
    </source>
</evidence>
<keyword evidence="11" id="KW-1185">Reference proteome</keyword>
<dbReference type="OrthoDB" id="3945418at2759"/>
<keyword evidence="6 8" id="KW-0408">Iron</keyword>
<evidence type="ECO:0000256" key="2">
    <source>
        <dbReference type="ARBA" id="ARBA00010617"/>
    </source>
</evidence>
<evidence type="ECO:0000256" key="5">
    <source>
        <dbReference type="ARBA" id="ARBA00023002"/>
    </source>
</evidence>
<keyword evidence="7 9" id="KW-0503">Monooxygenase</keyword>
<evidence type="ECO:0000256" key="8">
    <source>
        <dbReference type="PIRSR" id="PIRSR602401-1"/>
    </source>
</evidence>
<dbReference type="GO" id="GO:0005506">
    <property type="term" value="F:iron ion binding"/>
    <property type="evidence" value="ECO:0007669"/>
    <property type="project" value="InterPro"/>
</dbReference>
<comment type="caution">
    <text evidence="10">The sequence shown here is derived from an EMBL/GenBank/DDBJ whole genome shotgun (WGS) entry which is preliminary data.</text>
</comment>
<reference evidence="10" key="1">
    <citation type="submission" date="2022-07" db="EMBL/GenBank/DDBJ databases">
        <authorList>
            <person name="Trinca V."/>
            <person name="Uliana J.V.C."/>
            <person name="Torres T.T."/>
            <person name="Ward R.J."/>
            <person name="Monesi N."/>
        </authorList>
    </citation>
    <scope>NUCLEOTIDE SEQUENCE</scope>
    <source>
        <strain evidence="10">HSMRA1968</strain>
        <tissue evidence="10">Whole embryos</tissue>
    </source>
</reference>
<feature type="binding site" description="axial binding residue" evidence="8">
    <location>
        <position position="471"/>
    </location>
    <ligand>
        <name>heme</name>
        <dbReference type="ChEBI" id="CHEBI:30413"/>
    </ligand>
    <ligandPart>
        <name>Fe</name>
        <dbReference type="ChEBI" id="CHEBI:18248"/>
    </ligandPart>
</feature>
<dbReference type="PRINTS" id="PR00463">
    <property type="entry name" value="EP450I"/>
</dbReference>
<dbReference type="PRINTS" id="PR00385">
    <property type="entry name" value="P450"/>
</dbReference>
<dbReference type="PANTHER" id="PTHR24279">
    <property type="entry name" value="CYTOCHROME P450"/>
    <property type="match status" value="1"/>
</dbReference>
<dbReference type="FunFam" id="1.10.630.10:FF:000006">
    <property type="entry name" value="Cytochrome P450 302a1, mitochondrial"/>
    <property type="match status" value="1"/>
</dbReference>
<dbReference type="GO" id="GO:0004497">
    <property type="term" value="F:monooxygenase activity"/>
    <property type="evidence" value="ECO:0007669"/>
    <property type="project" value="UniProtKB-KW"/>
</dbReference>
<evidence type="ECO:0000256" key="4">
    <source>
        <dbReference type="ARBA" id="ARBA00022723"/>
    </source>
</evidence>
<gene>
    <name evidence="10" type="primary">Cyp12b2_4</name>
    <name evidence="10" type="ORF">Bhyg_17382</name>
</gene>
<dbReference type="GO" id="GO:0020037">
    <property type="term" value="F:heme binding"/>
    <property type="evidence" value="ECO:0007669"/>
    <property type="project" value="InterPro"/>
</dbReference>
<dbReference type="InterPro" id="IPR002401">
    <property type="entry name" value="Cyt_P450_E_grp-I"/>
</dbReference>
<dbReference type="InterPro" id="IPR050479">
    <property type="entry name" value="CYP11_CYP27_families"/>
</dbReference>
<keyword evidence="3 8" id="KW-0349">Heme</keyword>
<organism evidence="10 11">
    <name type="scientific">Pseudolycoriella hygida</name>
    <dbReference type="NCBI Taxonomy" id="35572"/>
    <lineage>
        <taxon>Eukaryota</taxon>
        <taxon>Metazoa</taxon>
        <taxon>Ecdysozoa</taxon>
        <taxon>Arthropoda</taxon>
        <taxon>Hexapoda</taxon>
        <taxon>Insecta</taxon>
        <taxon>Pterygota</taxon>
        <taxon>Neoptera</taxon>
        <taxon>Endopterygota</taxon>
        <taxon>Diptera</taxon>
        <taxon>Nematocera</taxon>
        <taxon>Sciaroidea</taxon>
        <taxon>Sciaridae</taxon>
        <taxon>Pseudolycoriella</taxon>
    </lineage>
</organism>
<evidence type="ECO:0000313" key="10">
    <source>
        <dbReference type="EMBL" id="KAJ6618908.1"/>
    </source>
</evidence>
<dbReference type="Proteomes" id="UP001151699">
    <property type="component" value="Unassembled WGS sequence"/>
</dbReference>
<name>A0A9Q0MII5_9DIPT</name>
<sequence>MLSTSRKVWRSLECGITTYSSLLSKTFVTQTQAASVNDDYDNAKSYYEIPGPSTVEMIISFLPGGKFYNKEPLFVYKSLSDEYGAICRFKGTFGRKDIIITYDPNDFETVFRTEGMWPNRRALLSFDYFRQNVRPDIYENKYGLVNDQGKVWAQMRSAVNPVMLKPKTVRAYIPAIDDIAVEFVAKMKTLADENQEMPASFGSELNKWALESIALIAMEHRLGVISNDKDPETQQFIKSLKDLFHLGCKIEAMPPIWNYIHIPMFQQLMDALNILTEISKKYVDNATERILKGDAKNVKGCDESVFEKLLKINEDYALIMAIDMLLGGIDTTSTVVADLLYHLAMNPSKQEKLREEVMRILPSVDSQLTTTSLNSVPYMRACMKEAMRLTSPVPGLMRGAGKNLVLQGYQIPKDTDIAMVGNVLHLDESHFPRSKEFIPERWLKDIKMEDCPHRSSNPFTFLPFGFGSRACIGKRIAEMEVIVIMLRILREFKVEWHYGPLEFIQSLIVAPANDLKFKMIPLT</sequence>
<dbReference type="GO" id="GO:0016705">
    <property type="term" value="F:oxidoreductase activity, acting on paired donors, with incorporation or reduction of molecular oxygen"/>
    <property type="evidence" value="ECO:0007669"/>
    <property type="project" value="InterPro"/>
</dbReference>
<dbReference type="InterPro" id="IPR017972">
    <property type="entry name" value="Cyt_P450_CS"/>
</dbReference>
<evidence type="ECO:0000256" key="6">
    <source>
        <dbReference type="ARBA" id="ARBA00023004"/>
    </source>
</evidence>
<keyword evidence="4 8" id="KW-0479">Metal-binding</keyword>
<dbReference type="PROSITE" id="PS00086">
    <property type="entry name" value="CYTOCHROME_P450"/>
    <property type="match status" value="1"/>
</dbReference>
<comment type="cofactor">
    <cofactor evidence="1 8">
        <name>heme</name>
        <dbReference type="ChEBI" id="CHEBI:30413"/>
    </cofactor>
</comment>
<dbReference type="PANTHER" id="PTHR24279:SF120">
    <property type="entry name" value="CYTOCHROME P450"/>
    <property type="match status" value="1"/>
</dbReference>
<comment type="similarity">
    <text evidence="2 9">Belongs to the cytochrome P450 family.</text>
</comment>
<evidence type="ECO:0000256" key="3">
    <source>
        <dbReference type="ARBA" id="ARBA00022617"/>
    </source>
</evidence>
<dbReference type="InterPro" id="IPR001128">
    <property type="entry name" value="Cyt_P450"/>
</dbReference>
<evidence type="ECO:0000313" key="11">
    <source>
        <dbReference type="Proteomes" id="UP001151699"/>
    </source>
</evidence>
<evidence type="ECO:0000256" key="1">
    <source>
        <dbReference type="ARBA" id="ARBA00001971"/>
    </source>
</evidence>
<evidence type="ECO:0000256" key="7">
    <source>
        <dbReference type="ARBA" id="ARBA00023033"/>
    </source>
</evidence>
<dbReference type="InterPro" id="IPR036396">
    <property type="entry name" value="Cyt_P450_sf"/>
</dbReference>
<dbReference type="Gene3D" id="1.10.630.10">
    <property type="entry name" value="Cytochrome P450"/>
    <property type="match status" value="1"/>
</dbReference>
<protein>
    <submittedName>
        <fullName evidence="10">Cytochrome P450 12b2, mitochondrial</fullName>
    </submittedName>
</protein>
<dbReference type="EMBL" id="WJQU01004147">
    <property type="protein sequence ID" value="KAJ6618908.1"/>
    <property type="molecule type" value="Genomic_DNA"/>
</dbReference>
<proteinExistence type="inferred from homology"/>
<keyword evidence="5 9" id="KW-0560">Oxidoreductase</keyword>